<accession>A0A2L2T230</accession>
<dbReference type="Proteomes" id="UP000245910">
    <property type="component" value="Chromosome IIII"/>
</dbReference>
<keyword evidence="2" id="KW-1185">Reference proteome</keyword>
<protein>
    <submittedName>
        <fullName evidence="1">Uncharacterized protein</fullName>
    </submittedName>
</protein>
<reference evidence="2" key="1">
    <citation type="submission" date="2014-10" db="EMBL/GenBank/DDBJ databases">
        <authorList>
            <person name="King R."/>
        </authorList>
    </citation>
    <scope>NUCLEOTIDE SEQUENCE [LARGE SCALE GENOMIC DNA]</scope>
    <source>
        <strain evidence="2">A3/5</strain>
    </source>
</reference>
<evidence type="ECO:0000313" key="2">
    <source>
        <dbReference type="Proteomes" id="UP000245910"/>
    </source>
</evidence>
<name>A0A2L2T230_9HYPO</name>
<dbReference type="AlphaFoldDB" id="A0A2L2T230"/>
<organism evidence="1 2">
    <name type="scientific">Fusarium venenatum</name>
    <dbReference type="NCBI Taxonomy" id="56646"/>
    <lineage>
        <taxon>Eukaryota</taxon>
        <taxon>Fungi</taxon>
        <taxon>Dikarya</taxon>
        <taxon>Ascomycota</taxon>
        <taxon>Pezizomycotina</taxon>
        <taxon>Sordariomycetes</taxon>
        <taxon>Hypocreomycetidae</taxon>
        <taxon>Hypocreales</taxon>
        <taxon>Nectriaceae</taxon>
        <taxon>Fusarium</taxon>
    </lineage>
</organism>
<sequence>MCSTFEPSVHVRFSIPAVPIRVSLTRPLRIKDFGLRRIIAATHHHSAPGAAMPEAPVPFILSTFSSRTSPEDRDL</sequence>
<dbReference type="EMBL" id="LN649232">
    <property type="protein sequence ID" value="CEI40143.1"/>
    <property type="molecule type" value="Genomic_DNA"/>
</dbReference>
<proteinExistence type="predicted"/>
<evidence type="ECO:0000313" key="1">
    <source>
        <dbReference type="EMBL" id="CEI40143.1"/>
    </source>
</evidence>